<dbReference type="Pfam" id="PF15949">
    <property type="entry name" value="DUF4757"/>
    <property type="match status" value="1"/>
</dbReference>
<organism evidence="8 9">
    <name type="scientific">Rhipicephalus sanguineus</name>
    <name type="common">Brown dog tick</name>
    <name type="synonym">Ixodes sanguineus</name>
    <dbReference type="NCBI Taxonomy" id="34632"/>
    <lineage>
        <taxon>Eukaryota</taxon>
        <taxon>Metazoa</taxon>
        <taxon>Ecdysozoa</taxon>
        <taxon>Arthropoda</taxon>
        <taxon>Chelicerata</taxon>
        <taxon>Arachnida</taxon>
        <taxon>Acari</taxon>
        <taxon>Parasitiformes</taxon>
        <taxon>Ixodida</taxon>
        <taxon>Ixodoidea</taxon>
        <taxon>Ixodidae</taxon>
        <taxon>Rhipicephalinae</taxon>
        <taxon>Rhipicephalus</taxon>
        <taxon>Rhipicephalus</taxon>
    </lineage>
</organism>
<dbReference type="PROSITE" id="PS50023">
    <property type="entry name" value="LIM_DOMAIN_2"/>
    <property type="match status" value="1"/>
</dbReference>
<dbReference type="AlphaFoldDB" id="A0A9D4Q5X0"/>
<dbReference type="EMBL" id="JABSTV010001248">
    <property type="protein sequence ID" value="KAH7968620.1"/>
    <property type="molecule type" value="Genomic_DNA"/>
</dbReference>
<evidence type="ECO:0000313" key="8">
    <source>
        <dbReference type="EMBL" id="KAH7968620.1"/>
    </source>
</evidence>
<feature type="compositionally biased region" description="Low complexity" evidence="6">
    <location>
        <begin position="154"/>
        <end position="167"/>
    </location>
</feature>
<evidence type="ECO:0000256" key="6">
    <source>
        <dbReference type="SAM" id="MobiDB-lite"/>
    </source>
</evidence>
<keyword evidence="3 4" id="KW-0440">LIM domain</keyword>
<evidence type="ECO:0000313" key="9">
    <source>
        <dbReference type="Proteomes" id="UP000821837"/>
    </source>
</evidence>
<keyword evidence="1 4" id="KW-0479">Metal-binding</keyword>
<protein>
    <recommendedName>
        <fullName evidence="7">LIM zinc-binding domain-containing protein</fullName>
    </recommendedName>
</protein>
<dbReference type="GO" id="GO:0051893">
    <property type="term" value="P:regulation of focal adhesion assembly"/>
    <property type="evidence" value="ECO:0007669"/>
    <property type="project" value="TreeGrafter"/>
</dbReference>
<keyword evidence="2 4" id="KW-0862">Zinc</keyword>
<evidence type="ECO:0000256" key="2">
    <source>
        <dbReference type="ARBA" id="ARBA00022833"/>
    </source>
</evidence>
<reference evidence="8" key="2">
    <citation type="submission" date="2021-09" db="EMBL/GenBank/DDBJ databases">
        <authorList>
            <person name="Jia N."/>
            <person name="Wang J."/>
            <person name="Shi W."/>
            <person name="Du L."/>
            <person name="Sun Y."/>
            <person name="Zhan W."/>
            <person name="Jiang J."/>
            <person name="Wang Q."/>
            <person name="Zhang B."/>
            <person name="Ji P."/>
            <person name="Sakyi L.B."/>
            <person name="Cui X."/>
            <person name="Yuan T."/>
            <person name="Jiang B."/>
            <person name="Yang W."/>
            <person name="Lam T.T.-Y."/>
            <person name="Chang Q."/>
            <person name="Ding S."/>
            <person name="Wang X."/>
            <person name="Zhu J."/>
            <person name="Ruan X."/>
            <person name="Zhao L."/>
            <person name="Wei J."/>
            <person name="Que T."/>
            <person name="Du C."/>
            <person name="Cheng J."/>
            <person name="Dai P."/>
            <person name="Han X."/>
            <person name="Huang E."/>
            <person name="Gao Y."/>
            <person name="Liu J."/>
            <person name="Shao H."/>
            <person name="Ye R."/>
            <person name="Li L."/>
            <person name="Wei W."/>
            <person name="Wang X."/>
            <person name="Wang C."/>
            <person name="Huo Q."/>
            <person name="Li W."/>
            <person name="Guo W."/>
            <person name="Chen H."/>
            <person name="Chen S."/>
            <person name="Zhou L."/>
            <person name="Zhou L."/>
            <person name="Ni X."/>
            <person name="Tian J."/>
            <person name="Zhou Y."/>
            <person name="Sheng Y."/>
            <person name="Liu T."/>
            <person name="Pan Y."/>
            <person name="Xia L."/>
            <person name="Li J."/>
            <person name="Zhao F."/>
            <person name="Cao W."/>
        </authorList>
    </citation>
    <scope>NUCLEOTIDE SEQUENCE</scope>
    <source>
        <strain evidence="8">Rsan-2018</strain>
        <tissue evidence="8">Larvae</tissue>
    </source>
</reference>
<feature type="compositionally biased region" description="Low complexity" evidence="6">
    <location>
        <begin position="130"/>
        <end position="142"/>
    </location>
</feature>
<comment type="caution">
    <text evidence="8">The sequence shown here is derived from an EMBL/GenBank/DDBJ whole genome shotgun (WGS) entry which is preliminary data.</text>
</comment>
<feature type="region of interest" description="Disordered" evidence="6">
    <location>
        <begin position="107"/>
        <end position="177"/>
    </location>
</feature>
<dbReference type="Gene3D" id="2.10.110.10">
    <property type="entry name" value="Cysteine Rich Protein"/>
    <property type="match status" value="1"/>
</dbReference>
<proteinExistence type="predicted"/>
<sequence length="314" mass="35089">MAGGYRYSAALDKTYMEQRWVPPSTPTVQPVRTVPIIRATPAPSASDPLRFIKIGQAPLGKQAREQLQAYESSVRNHVQAKLDEQEEQWQTNLDEWKSRRRKASERAFQRVQDAKQLFPDDGRKEPEPEPTLTTSTELLSEYSTREEFIPSNKAARPAPAARPSTKGPKPPVPPKPMAELRRKEFLPNAETGEQDSGRQGHGAAMVIESLQLLYHLACFRCCVCQAPLGNGLCGTDVRVRNTKLHCTDCYSNDEETCKSRGGSEAEQGLMMEVINGEAPPMAQIFFHGWYKTCINRCRVLAADPPKQLFSCTGL</sequence>
<evidence type="ECO:0000256" key="1">
    <source>
        <dbReference type="ARBA" id="ARBA00022723"/>
    </source>
</evidence>
<gene>
    <name evidence="8" type="ORF">HPB52_010206</name>
</gene>
<dbReference type="Proteomes" id="UP000821837">
    <property type="component" value="Unassembled WGS sequence"/>
</dbReference>
<dbReference type="VEuPathDB" id="VectorBase:RSAN_035128"/>
<feature type="coiled-coil region" evidence="5">
    <location>
        <begin position="79"/>
        <end position="106"/>
    </location>
</feature>
<dbReference type="Pfam" id="PF00412">
    <property type="entry name" value="LIM"/>
    <property type="match status" value="1"/>
</dbReference>
<dbReference type="CDD" id="cd08368">
    <property type="entry name" value="LIM"/>
    <property type="match status" value="1"/>
</dbReference>
<dbReference type="InterPro" id="IPR001781">
    <property type="entry name" value="Znf_LIM"/>
</dbReference>
<accession>A0A9D4Q5X0</accession>
<dbReference type="PANTHER" id="PTHR15551">
    <property type="entry name" value="LIM DOMAIN ONLY 7"/>
    <property type="match status" value="1"/>
</dbReference>
<feature type="domain" description="LIM zinc-binding" evidence="7">
    <location>
        <begin position="186"/>
        <end position="256"/>
    </location>
</feature>
<dbReference type="GO" id="GO:0051496">
    <property type="term" value="P:positive regulation of stress fiber assembly"/>
    <property type="evidence" value="ECO:0007669"/>
    <property type="project" value="TreeGrafter"/>
</dbReference>
<keyword evidence="9" id="KW-1185">Reference proteome</keyword>
<evidence type="ECO:0000256" key="3">
    <source>
        <dbReference type="ARBA" id="ARBA00023038"/>
    </source>
</evidence>
<evidence type="ECO:0000256" key="5">
    <source>
        <dbReference type="SAM" id="Coils"/>
    </source>
</evidence>
<dbReference type="GO" id="GO:0001725">
    <property type="term" value="C:stress fiber"/>
    <property type="evidence" value="ECO:0007669"/>
    <property type="project" value="TreeGrafter"/>
</dbReference>
<keyword evidence="5" id="KW-0175">Coiled coil</keyword>
<evidence type="ECO:0000259" key="7">
    <source>
        <dbReference type="PROSITE" id="PS50023"/>
    </source>
</evidence>
<evidence type="ECO:0000256" key="4">
    <source>
        <dbReference type="PROSITE-ProRule" id="PRU00125"/>
    </source>
</evidence>
<dbReference type="InterPro" id="IPR031865">
    <property type="entry name" value="DUF4757"/>
</dbReference>
<feature type="compositionally biased region" description="Basic and acidic residues" evidence="6">
    <location>
        <begin position="118"/>
        <end position="127"/>
    </location>
</feature>
<dbReference type="GO" id="GO:0032034">
    <property type="term" value="F:myosin II head/neck binding"/>
    <property type="evidence" value="ECO:0007669"/>
    <property type="project" value="TreeGrafter"/>
</dbReference>
<name>A0A9D4Q5X0_RHISA</name>
<dbReference type="PANTHER" id="PTHR15551:SF3">
    <property type="entry name" value="LIM AND CALPONIN HOMOLOGY DOMAINS-CONTAINING PROTEIN 1"/>
    <property type="match status" value="1"/>
</dbReference>
<reference evidence="8" key="1">
    <citation type="journal article" date="2020" name="Cell">
        <title>Large-Scale Comparative Analyses of Tick Genomes Elucidate Their Genetic Diversity and Vector Capacities.</title>
        <authorList>
            <consortium name="Tick Genome and Microbiome Consortium (TIGMIC)"/>
            <person name="Jia N."/>
            <person name="Wang J."/>
            <person name="Shi W."/>
            <person name="Du L."/>
            <person name="Sun Y."/>
            <person name="Zhan W."/>
            <person name="Jiang J.F."/>
            <person name="Wang Q."/>
            <person name="Zhang B."/>
            <person name="Ji P."/>
            <person name="Bell-Sakyi L."/>
            <person name="Cui X.M."/>
            <person name="Yuan T.T."/>
            <person name="Jiang B.G."/>
            <person name="Yang W.F."/>
            <person name="Lam T.T."/>
            <person name="Chang Q.C."/>
            <person name="Ding S.J."/>
            <person name="Wang X.J."/>
            <person name="Zhu J.G."/>
            <person name="Ruan X.D."/>
            <person name="Zhao L."/>
            <person name="Wei J.T."/>
            <person name="Ye R.Z."/>
            <person name="Que T.C."/>
            <person name="Du C.H."/>
            <person name="Zhou Y.H."/>
            <person name="Cheng J.X."/>
            <person name="Dai P.F."/>
            <person name="Guo W.B."/>
            <person name="Han X.H."/>
            <person name="Huang E.J."/>
            <person name="Li L.F."/>
            <person name="Wei W."/>
            <person name="Gao Y.C."/>
            <person name="Liu J.Z."/>
            <person name="Shao H.Z."/>
            <person name="Wang X."/>
            <person name="Wang C.C."/>
            <person name="Yang T.C."/>
            <person name="Huo Q.B."/>
            <person name="Li W."/>
            <person name="Chen H.Y."/>
            <person name="Chen S.E."/>
            <person name="Zhou L.G."/>
            <person name="Ni X.B."/>
            <person name="Tian J.H."/>
            <person name="Sheng Y."/>
            <person name="Liu T."/>
            <person name="Pan Y.S."/>
            <person name="Xia L.Y."/>
            <person name="Li J."/>
            <person name="Zhao F."/>
            <person name="Cao W.C."/>
        </authorList>
    </citation>
    <scope>NUCLEOTIDE SEQUENCE</scope>
    <source>
        <strain evidence="8">Rsan-2018</strain>
    </source>
</reference>
<dbReference type="GO" id="GO:0046872">
    <property type="term" value="F:metal ion binding"/>
    <property type="evidence" value="ECO:0007669"/>
    <property type="project" value="UniProtKB-KW"/>
</dbReference>